<dbReference type="PANTHER" id="PTHR46388">
    <property type="entry name" value="NHL REPEAT-CONTAINING PROTEIN 2"/>
    <property type="match status" value="1"/>
</dbReference>
<proteinExistence type="predicted"/>
<dbReference type="PANTHER" id="PTHR46388:SF2">
    <property type="entry name" value="NHL REPEAT-CONTAINING PROTEIN 2"/>
    <property type="match status" value="1"/>
</dbReference>
<dbReference type="AlphaFoldDB" id="A0A3E1RGM7"/>
<dbReference type="InterPro" id="IPR013783">
    <property type="entry name" value="Ig-like_fold"/>
</dbReference>
<accession>A0A3E1RGM7</accession>
<reference evidence="1 2" key="1">
    <citation type="submission" date="2018-05" db="EMBL/GenBank/DDBJ databases">
        <title>Rhodoferax soyangensis sp.nov., isolated from an oligotrophic freshwater lake.</title>
        <authorList>
            <person name="Park M."/>
        </authorList>
    </citation>
    <scope>NUCLEOTIDE SEQUENCE [LARGE SCALE GENOMIC DNA]</scope>
    <source>
        <strain evidence="1 2">IMCC26218</strain>
    </source>
</reference>
<protein>
    <submittedName>
        <fullName evidence="1">Uncharacterized protein</fullName>
    </submittedName>
</protein>
<keyword evidence="2" id="KW-1185">Reference proteome</keyword>
<dbReference type="EMBL" id="QFZK01000001">
    <property type="protein sequence ID" value="RFO98518.1"/>
    <property type="molecule type" value="Genomic_DNA"/>
</dbReference>
<sequence length="697" mass="69195">MRLCKLACAACNACVQSKPSSQEKEHHVNPLQNPLRRSASLLLGALLVLAAWLVTACGGGEKLDVGGTVSGLGTGQYVVLQNNANSAQDAITIKRNGSAVWFEVARKGSFAVTVASQSSDLVCSVVNGTGSNVKAKVSDITVTCAPVPVYVAVGGSVSGLATGATLGLVNNGDTANALSVSANGSFSFAQKVLAGSGYAVTISQQPSGQLCTLADASGTASADVSTVSVVCAATPVSNSGFTISGTVAGLSAGKRLTLLNNGDTKSPATVSANGSFSFPAAVADGGSYAVTVSAQPSGQVCGTNSAGSNVHANVTSIQVNCIGLGGIAVAPIPLSAPLSGAGTPAAVSGVGVTTIAGGGSVTGDTPVGTDALFVSLIATMTSDGANLYFPDIYSAHVVMRKVSLTPPYAVTTLAGTSKPGSNGAVIPTDAPNGADAVFGAIRGITTDGAYLYFSDKTAHAIRKMSLTPPYAVSTIVSDSTAFPEPYGVAISPDGSTLYVCDATASVIRKVVIATGAVSTFAGDGTGVEKEGVGTAAGFMQPAYIVMNPAGTTLYHVGFSGDIISAIDVASAKVSTIAGVIGKNSGSYPAAGSQQPASPLPAKLFGITTDGSNLYFMAGEDTTLRAQSLMQMSLASGVVTNLVGSKIGSAQISNTTAPSTTSTPNAGLHFNFVFGALASDGTSLYVMDGLADVFVKVH</sequence>
<gene>
    <name evidence="1" type="ORF">DIC66_01110</name>
</gene>
<dbReference type="SUPFAM" id="SSF63825">
    <property type="entry name" value="YWTD domain"/>
    <property type="match status" value="1"/>
</dbReference>
<dbReference type="InterPro" id="IPR011042">
    <property type="entry name" value="6-blade_b-propeller_TolB-like"/>
</dbReference>
<dbReference type="Gene3D" id="2.60.40.10">
    <property type="entry name" value="Immunoglobulins"/>
    <property type="match status" value="1"/>
</dbReference>
<evidence type="ECO:0000313" key="1">
    <source>
        <dbReference type="EMBL" id="RFO98518.1"/>
    </source>
</evidence>
<dbReference type="Gene3D" id="2.120.10.30">
    <property type="entry name" value="TolB, C-terminal domain"/>
    <property type="match status" value="2"/>
</dbReference>
<comment type="caution">
    <text evidence="1">The sequence shown here is derived from an EMBL/GenBank/DDBJ whole genome shotgun (WGS) entry which is preliminary data.</text>
</comment>
<evidence type="ECO:0000313" key="2">
    <source>
        <dbReference type="Proteomes" id="UP000260665"/>
    </source>
</evidence>
<organism evidence="1 2">
    <name type="scientific">Rhodoferax lacus</name>
    <dbReference type="NCBI Taxonomy" id="2184758"/>
    <lineage>
        <taxon>Bacteria</taxon>
        <taxon>Pseudomonadati</taxon>
        <taxon>Pseudomonadota</taxon>
        <taxon>Betaproteobacteria</taxon>
        <taxon>Burkholderiales</taxon>
        <taxon>Comamonadaceae</taxon>
        <taxon>Rhodoferax</taxon>
    </lineage>
</organism>
<dbReference type="Proteomes" id="UP000260665">
    <property type="component" value="Unassembled WGS sequence"/>
</dbReference>
<name>A0A3E1RGM7_9BURK</name>